<dbReference type="GO" id="GO:0003700">
    <property type="term" value="F:DNA-binding transcription factor activity"/>
    <property type="evidence" value="ECO:0007669"/>
    <property type="project" value="InterPro"/>
</dbReference>
<sequence length="124" mass="13473">MLSLNYRDARPIYEQVKDGLRHLVVTGAIQAGDKLPSVRALASSLAINPNTIQRAYEALEREGYLCTVAGKGSFAAERGGINTVRRDALLRQFDAAASELLFLGLTPEELSARLRAAKGKEMQA</sequence>
<evidence type="ECO:0000259" key="4">
    <source>
        <dbReference type="PROSITE" id="PS50949"/>
    </source>
</evidence>
<dbReference type="RefSeq" id="WP_256304633.1">
    <property type="nucleotide sequence ID" value="NZ_JANFYS010000032.1"/>
</dbReference>
<dbReference type="AlphaFoldDB" id="A0AAW5JSL9"/>
<dbReference type="PANTHER" id="PTHR38445:SF9">
    <property type="entry name" value="HTH-TYPE TRANSCRIPTIONAL REPRESSOR YTRA"/>
    <property type="match status" value="1"/>
</dbReference>
<protein>
    <submittedName>
        <fullName evidence="5">GntR family transcriptional regulator</fullName>
    </submittedName>
</protein>
<proteinExistence type="predicted"/>
<dbReference type="SMART" id="SM00345">
    <property type="entry name" value="HTH_GNTR"/>
    <property type="match status" value="1"/>
</dbReference>
<dbReference type="Pfam" id="PF00392">
    <property type="entry name" value="GntR"/>
    <property type="match status" value="1"/>
</dbReference>
<keyword evidence="1" id="KW-0805">Transcription regulation</keyword>
<organism evidence="5 6">
    <name type="scientific">Intestinimonas massiliensis</name>
    <name type="common">ex Afouda et al. 2020</name>
    <dbReference type="NCBI Taxonomy" id="1673721"/>
    <lineage>
        <taxon>Bacteria</taxon>
        <taxon>Bacillati</taxon>
        <taxon>Bacillota</taxon>
        <taxon>Clostridia</taxon>
        <taxon>Eubacteriales</taxon>
        <taxon>Intestinimonas</taxon>
    </lineage>
</organism>
<feature type="domain" description="HTH gntR-type" evidence="4">
    <location>
        <begin position="10"/>
        <end position="78"/>
    </location>
</feature>
<keyword evidence="2" id="KW-0238">DNA-binding</keyword>
<dbReference type="Gene3D" id="1.10.10.10">
    <property type="entry name" value="Winged helix-like DNA-binding domain superfamily/Winged helix DNA-binding domain"/>
    <property type="match status" value="1"/>
</dbReference>
<dbReference type="CDD" id="cd07377">
    <property type="entry name" value="WHTH_GntR"/>
    <property type="match status" value="1"/>
</dbReference>
<dbReference type="GO" id="GO:0003677">
    <property type="term" value="F:DNA binding"/>
    <property type="evidence" value="ECO:0007669"/>
    <property type="project" value="UniProtKB-KW"/>
</dbReference>
<dbReference type="SUPFAM" id="SSF46785">
    <property type="entry name" value="Winged helix' DNA-binding domain"/>
    <property type="match status" value="1"/>
</dbReference>
<dbReference type="InterPro" id="IPR036388">
    <property type="entry name" value="WH-like_DNA-bd_sf"/>
</dbReference>
<gene>
    <name evidence="5" type="ORF">NE579_13540</name>
</gene>
<reference evidence="5" key="1">
    <citation type="submission" date="2022-06" db="EMBL/GenBank/DDBJ databases">
        <title>Isolation of gut microbiota from human fecal samples.</title>
        <authorList>
            <person name="Pamer E.G."/>
            <person name="Barat B."/>
            <person name="Waligurski E."/>
            <person name="Medina S."/>
            <person name="Paddock L."/>
            <person name="Mostad J."/>
        </authorList>
    </citation>
    <scope>NUCLEOTIDE SEQUENCE</scope>
    <source>
        <strain evidence="5">DFI.9.91</strain>
    </source>
</reference>
<evidence type="ECO:0000256" key="1">
    <source>
        <dbReference type="ARBA" id="ARBA00023015"/>
    </source>
</evidence>
<dbReference type="PROSITE" id="PS50949">
    <property type="entry name" value="HTH_GNTR"/>
    <property type="match status" value="1"/>
</dbReference>
<evidence type="ECO:0000313" key="6">
    <source>
        <dbReference type="Proteomes" id="UP001204562"/>
    </source>
</evidence>
<comment type="caution">
    <text evidence="5">The sequence shown here is derived from an EMBL/GenBank/DDBJ whole genome shotgun (WGS) entry which is preliminary data.</text>
</comment>
<accession>A0AAW5JSL9</accession>
<dbReference type="PANTHER" id="PTHR38445">
    <property type="entry name" value="HTH-TYPE TRANSCRIPTIONAL REPRESSOR YTRA"/>
    <property type="match status" value="1"/>
</dbReference>
<dbReference type="EMBL" id="JANFYS010000032">
    <property type="protein sequence ID" value="MCQ4771466.1"/>
    <property type="molecule type" value="Genomic_DNA"/>
</dbReference>
<evidence type="ECO:0000256" key="3">
    <source>
        <dbReference type="ARBA" id="ARBA00023163"/>
    </source>
</evidence>
<keyword evidence="3" id="KW-0804">Transcription</keyword>
<dbReference type="InterPro" id="IPR000524">
    <property type="entry name" value="Tscrpt_reg_HTH_GntR"/>
</dbReference>
<name>A0AAW5JSL9_9FIRM</name>
<dbReference type="InterPro" id="IPR036390">
    <property type="entry name" value="WH_DNA-bd_sf"/>
</dbReference>
<evidence type="ECO:0000256" key="2">
    <source>
        <dbReference type="ARBA" id="ARBA00023125"/>
    </source>
</evidence>
<dbReference type="Proteomes" id="UP001204562">
    <property type="component" value="Unassembled WGS sequence"/>
</dbReference>
<evidence type="ECO:0000313" key="5">
    <source>
        <dbReference type="EMBL" id="MCQ4771466.1"/>
    </source>
</evidence>